<accession>A0A450YLZ6</accession>
<evidence type="ECO:0000313" key="1">
    <source>
        <dbReference type="EMBL" id="VFK37922.1"/>
    </source>
</evidence>
<evidence type="ECO:0000313" key="3">
    <source>
        <dbReference type="EMBL" id="VFK77849.1"/>
    </source>
</evidence>
<organism evidence="2">
    <name type="scientific">Candidatus Kentrum sp. SD</name>
    <dbReference type="NCBI Taxonomy" id="2126332"/>
    <lineage>
        <taxon>Bacteria</taxon>
        <taxon>Pseudomonadati</taxon>
        <taxon>Pseudomonadota</taxon>
        <taxon>Gammaproteobacteria</taxon>
        <taxon>Candidatus Kentrum</taxon>
    </lineage>
</organism>
<reference evidence="2" key="1">
    <citation type="submission" date="2019-02" db="EMBL/GenBank/DDBJ databases">
        <authorList>
            <person name="Gruber-Vodicka R. H."/>
            <person name="Seah K. B. B."/>
        </authorList>
    </citation>
    <scope>NUCLEOTIDE SEQUENCE</scope>
    <source>
        <strain evidence="3">BECK_S127</strain>
        <strain evidence="2">BECK_S1320</strain>
        <strain evidence="1">BECK_S1321</strain>
    </source>
</reference>
<name>A0A450YLZ6_9GAMM</name>
<protein>
    <submittedName>
        <fullName evidence="2">Uncharacterized protein</fullName>
    </submittedName>
</protein>
<dbReference type="EMBL" id="CAADFR010000019">
    <property type="protein sequence ID" value="VFK37922.1"/>
    <property type="molecule type" value="Genomic_DNA"/>
</dbReference>
<sequence length="110" mass="12163">MQRHIEGCGFSVERDVYRIVGAADTAIGAFSVNRIDGGGIDVGIGQDYRKFVCFYRGPSSMVTVVDGTPNPGGMGLRDAWRRMNVKKAAITRFKWTKQFCPEMGMATCFE</sequence>
<proteinExistence type="predicted"/>
<dbReference type="EMBL" id="CAADFU010000018">
    <property type="protein sequence ID" value="VFK42563.1"/>
    <property type="molecule type" value="Genomic_DNA"/>
</dbReference>
<evidence type="ECO:0000313" key="2">
    <source>
        <dbReference type="EMBL" id="VFK42563.1"/>
    </source>
</evidence>
<dbReference type="AlphaFoldDB" id="A0A450YLZ6"/>
<gene>
    <name evidence="3" type="ORF">BECKSD772D_GA0070982_10035</name>
    <name evidence="2" type="ORF">BECKSD772E_GA0070983_10186</name>
    <name evidence="1" type="ORF">BECKSD772F_GA0070984_10195</name>
</gene>
<dbReference type="EMBL" id="CAADHB010000003">
    <property type="protein sequence ID" value="VFK77849.1"/>
    <property type="molecule type" value="Genomic_DNA"/>
</dbReference>